<sequence>CNVFSLIKYFWPHCELYILLTKARCANKNSADCERNISPRRISRRKISSLEGKMNTLLCVLSCLLTLAISSPSPTWFDLTFSAEWDAFKQEYNKTYESDEVENLRKFIFAENKKEIDDHNELYARGFTTYSKSVNQFTDLLKIEFAAQYFGYNSSTSREDSKSSNSSLDSSDYDYDNYHEFTPDLEVPTSVDWRKAHVVTRVKDQGRCGSCWAFSAIGAIEGLAAITHKKLIELSVQQLVDCVYPPGRSGCRGGRMIDAFKYIIEAGGISSEAHYPYISGETGTSAKCKFNKKDFKVKLKGYHIIPADENSLRDAVAAIGPISVAINGYGIMDYSQGIYDNPNCDGQRLNHAMLLIGYGIEKDIPYWLVKNSWGAQWGEKGYIRMRRNRNNLCGIASAASHPEIQQNSEEEEEEENLIN</sequence>
<keyword evidence="4" id="KW-0788">Thiol protease</keyword>
<dbReference type="InterPro" id="IPR000169">
    <property type="entry name" value="Pept_cys_AS"/>
</dbReference>
<dbReference type="AlphaFoldDB" id="A0A146M2I9"/>
<dbReference type="GO" id="GO:0006508">
    <property type="term" value="P:proteolysis"/>
    <property type="evidence" value="ECO:0007669"/>
    <property type="project" value="UniProtKB-KW"/>
</dbReference>
<dbReference type="SUPFAM" id="SSF54001">
    <property type="entry name" value="Cysteine proteinases"/>
    <property type="match status" value="1"/>
</dbReference>
<feature type="domain" description="Cathepsin propeptide inhibitor" evidence="9">
    <location>
        <begin position="85"/>
        <end position="145"/>
    </location>
</feature>
<gene>
    <name evidence="10" type="primary">CATL_4</name>
    <name evidence="10" type="ORF">g.41111</name>
</gene>
<evidence type="ECO:0000256" key="1">
    <source>
        <dbReference type="ARBA" id="ARBA00008455"/>
    </source>
</evidence>
<evidence type="ECO:0000256" key="4">
    <source>
        <dbReference type="ARBA" id="ARBA00022807"/>
    </source>
</evidence>
<evidence type="ECO:0000256" key="3">
    <source>
        <dbReference type="ARBA" id="ARBA00022801"/>
    </source>
</evidence>
<dbReference type="PROSITE" id="PS00640">
    <property type="entry name" value="THIOL_PROTEASE_ASN"/>
    <property type="match status" value="1"/>
</dbReference>
<evidence type="ECO:0000259" key="9">
    <source>
        <dbReference type="SMART" id="SM00848"/>
    </source>
</evidence>
<keyword evidence="2" id="KW-0645">Protease</keyword>
<dbReference type="Pfam" id="PF08246">
    <property type="entry name" value="Inhibitor_I29"/>
    <property type="match status" value="1"/>
</dbReference>
<dbReference type="InterPro" id="IPR013201">
    <property type="entry name" value="Prot_inhib_I29"/>
</dbReference>
<dbReference type="SMART" id="SM00848">
    <property type="entry name" value="Inhibitor_I29"/>
    <property type="match status" value="1"/>
</dbReference>
<dbReference type="Pfam" id="PF00112">
    <property type="entry name" value="Peptidase_C1"/>
    <property type="match status" value="1"/>
</dbReference>
<dbReference type="PRINTS" id="PR00705">
    <property type="entry name" value="PAPAIN"/>
</dbReference>
<proteinExistence type="inferred from homology"/>
<dbReference type="GO" id="GO:0008234">
    <property type="term" value="F:cysteine-type peptidase activity"/>
    <property type="evidence" value="ECO:0007669"/>
    <property type="project" value="UniProtKB-KW"/>
</dbReference>
<feature type="region of interest" description="Disordered" evidence="7">
    <location>
        <begin position="399"/>
        <end position="419"/>
    </location>
</feature>
<protein>
    <submittedName>
        <fullName evidence="10">Cathepsin L</fullName>
    </submittedName>
</protein>
<dbReference type="FunFam" id="3.90.70.10:FF:000006">
    <property type="entry name" value="Cathepsin S"/>
    <property type="match status" value="1"/>
</dbReference>
<evidence type="ECO:0000256" key="2">
    <source>
        <dbReference type="ARBA" id="ARBA00022670"/>
    </source>
</evidence>
<accession>A0A146M2I9</accession>
<dbReference type="InterPro" id="IPR025661">
    <property type="entry name" value="Pept_asp_AS"/>
</dbReference>
<feature type="compositionally biased region" description="Acidic residues" evidence="7">
    <location>
        <begin position="408"/>
        <end position="419"/>
    </location>
</feature>
<dbReference type="PROSITE" id="PS00139">
    <property type="entry name" value="THIOL_PROTEASE_CYS"/>
    <property type="match status" value="1"/>
</dbReference>
<dbReference type="InterPro" id="IPR025660">
    <property type="entry name" value="Pept_his_AS"/>
</dbReference>
<dbReference type="PANTHER" id="PTHR12411">
    <property type="entry name" value="CYSTEINE PROTEASE FAMILY C1-RELATED"/>
    <property type="match status" value="1"/>
</dbReference>
<feature type="domain" description="Peptidase C1A papain C-terminal" evidence="8">
    <location>
        <begin position="187"/>
        <end position="403"/>
    </location>
</feature>
<evidence type="ECO:0000256" key="6">
    <source>
        <dbReference type="ARBA" id="ARBA00023157"/>
    </source>
</evidence>
<evidence type="ECO:0000256" key="5">
    <source>
        <dbReference type="ARBA" id="ARBA00023145"/>
    </source>
</evidence>
<keyword evidence="3" id="KW-0378">Hydrolase</keyword>
<dbReference type="CDD" id="cd02248">
    <property type="entry name" value="Peptidase_C1A"/>
    <property type="match status" value="1"/>
</dbReference>
<dbReference type="SMART" id="SM00645">
    <property type="entry name" value="Pept_C1"/>
    <property type="match status" value="1"/>
</dbReference>
<evidence type="ECO:0000259" key="8">
    <source>
        <dbReference type="SMART" id="SM00645"/>
    </source>
</evidence>
<dbReference type="InterPro" id="IPR039417">
    <property type="entry name" value="Peptidase_C1A_papain-like"/>
</dbReference>
<reference evidence="10" key="1">
    <citation type="journal article" date="2016" name="Gigascience">
        <title>De novo construction of an expanded transcriptome assembly for the western tarnished plant bug, Lygus hesperus.</title>
        <authorList>
            <person name="Tassone E.E."/>
            <person name="Geib S.M."/>
            <person name="Hall B."/>
            <person name="Fabrick J.A."/>
            <person name="Brent C.S."/>
            <person name="Hull J.J."/>
        </authorList>
    </citation>
    <scope>NUCLEOTIDE SEQUENCE</scope>
</reference>
<comment type="similarity">
    <text evidence="1">Belongs to the peptidase C1 family.</text>
</comment>
<evidence type="ECO:0000313" key="10">
    <source>
        <dbReference type="EMBL" id="JAQ13202.1"/>
    </source>
</evidence>
<keyword evidence="6" id="KW-1015">Disulfide bond</keyword>
<dbReference type="InterPro" id="IPR000668">
    <property type="entry name" value="Peptidase_C1A_C"/>
</dbReference>
<name>A0A146M2I9_LYGHE</name>
<dbReference type="InterPro" id="IPR013128">
    <property type="entry name" value="Peptidase_C1A"/>
</dbReference>
<dbReference type="EMBL" id="GDHC01005427">
    <property type="protein sequence ID" value="JAQ13202.1"/>
    <property type="molecule type" value="Transcribed_RNA"/>
</dbReference>
<evidence type="ECO:0000256" key="7">
    <source>
        <dbReference type="SAM" id="MobiDB-lite"/>
    </source>
</evidence>
<dbReference type="Gene3D" id="3.90.70.10">
    <property type="entry name" value="Cysteine proteinases"/>
    <property type="match status" value="1"/>
</dbReference>
<dbReference type="PROSITE" id="PS00639">
    <property type="entry name" value="THIOL_PROTEASE_HIS"/>
    <property type="match status" value="1"/>
</dbReference>
<keyword evidence="5" id="KW-0865">Zymogen</keyword>
<feature type="non-terminal residue" evidence="10">
    <location>
        <position position="1"/>
    </location>
</feature>
<dbReference type="InterPro" id="IPR038765">
    <property type="entry name" value="Papain-like_cys_pep_sf"/>
</dbReference>
<organism evidence="10">
    <name type="scientific">Lygus hesperus</name>
    <name type="common">Western plant bug</name>
    <dbReference type="NCBI Taxonomy" id="30085"/>
    <lineage>
        <taxon>Eukaryota</taxon>
        <taxon>Metazoa</taxon>
        <taxon>Ecdysozoa</taxon>
        <taxon>Arthropoda</taxon>
        <taxon>Hexapoda</taxon>
        <taxon>Insecta</taxon>
        <taxon>Pterygota</taxon>
        <taxon>Neoptera</taxon>
        <taxon>Paraneoptera</taxon>
        <taxon>Hemiptera</taxon>
        <taxon>Heteroptera</taxon>
        <taxon>Panheteroptera</taxon>
        <taxon>Cimicomorpha</taxon>
        <taxon>Miridae</taxon>
        <taxon>Mirini</taxon>
        <taxon>Lygus</taxon>
    </lineage>
</organism>